<dbReference type="InterPro" id="IPR000524">
    <property type="entry name" value="Tscrpt_reg_HTH_GntR"/>
</dbReference>
<dbReference type="PANTHER" id="PTHR38445:SF7">
    <property type="entry name" value="GNTR-FAMILY TRANSCRIPTIONAL REGULATOR"/>
    <property type="match status" value="1"/>
</dbReference>
<keyword evidence="1" id="KW-0805">Transcription regulation</keyword>
<evidence type="ECO:0000313" key="6">
    <source>
        <dbReference type="Proteomes" id="UP000319817"/>
    </source>
</evidence>
<evidence type="ECO:0000259" key="4">
    <source>
        <dbReference type="PROSITE" id="PS50949"/>
    </source>
</evidence>
<keyword evidence="3" id="KW-0804">Transcription</keyword>
<accession>A0A517NY15</accession>
<dbReference type="PROSITE" id="PS50949">
    <property type="entry name" value="HTH_GNTR"/>
    <property type="match status" value="1"/>
</dbReference>
<dbReference type="InterPro" id="IPR036388">
    <property type="entry name" value="WH-like_DNA-bd_sf"/>
</dbReference>
<dbReference type="SUPFAM" id="SSF46785">
    <property type="entry name" value="Winged helix' DNA-binding domain"/>
    <property type="match status" value="1"/>
</dbReference>
<feature type="domain" description="HTH gntR-type" evidence="4">
    <location>
        <begin position="11"/>
        <end position="79"/>
    </location>
</feature>
<dbReference type="AlphaFoldDB" id="A0A517NY15"/>
<dbReference type="OrthoDB" id="9801546at2"/>
<gene>
    <name evidence="5" type="primary">ytrA_4</name>
    <name evidence="5" type="ORF">K239x_40030</name>
</gene>
<dbReference type="Proteomes" id="UP000319817">
    <property type="component" value="Chromosome"/>
</dbReference>
<dbReference type="CDD" id="cd07377">
    <property type="entry name" value="WHTH_GntR"/>
    <property type="match status" value="1"/>
</dbReference>
<evidence type="ECO:0000256" key="2">
    <source>
        <dbReference type="ARBA" id="ARBA00023125"/>
    </source>
</evidence>
<sequence>MFVSIDVHSDVPIYLQIARQVKFAVAEGTLRSGQLLPSARALSTQWTINPNTVVKAFSILQTDGIIEQLRGRGMVVSRGAAAICRKHRDAEIAQRIGEAIGEAWHAGLEQSKIQSIVDKHLAKLVKIEPAVHQNAAGNE</sequence>
<keyword evidence="6" id="KW-1185">Reference proteome</keyword>
<protein>
    <submittedName>
        <fullName evidence="5">HTH-type transcriptional repressor YtrA</fullName>
    </submittedName>
</protein>
<dbReference type="EMBL" id="CP036526">
    <property type="protein sequence ID" value="QDT12000.1"/>
    <property type="molecule type" value="Genomic_DNA"/>
</dbReference>
<dbReference type="PANTHER" id="PTHR38445">
    <property type="entry name" value="HTH-TYPE TRANSCRIPTIONAL REPRESSOR YTRA"/>
    <property type="match status" value="1"/>
</dbReference>
<name>A0A517NY15_9BACT</name>
<dbReference type="Pfam" id="PF00392">
    <property type="entry name" value="GntR"/>
    <property type="match status" value="1"/>
</dbReference>
<dbReference type="SMART" id="SM00345">
    <property type="entry name" value="HTH_GNTR"/>
    <property type="match status" value="1"/>
</dbReference>
<evidence type="ECO:0000313" key="5">
    <source>
        <dbReference type="EMBL" id="QDT12000.1"/>
    </source>
</evidence>
<evidence type="ECO:0000256" key="3">
    <source>
        <dbReference type="ARBA" id="ARBA00023163"/>
    </source>
</evidence>
<dbReference type="Gene3D" id="1.10.10.10">
    <property type="entry name" value="Winged helix-like DNA-binding domain superfamily/Winged helix DNA-binding domain"/>
    <property type="match status" value="1"/>
</dbReference>
<proteinExistence type="predicted"/>
<dbReference type="RefSeq" id="WP_145419742.1">
    <property type="nucleotide sequence ID" value="NZ_CP036526.1"/>
</dbReference>
<reference evidence="5 6" key="1">
    <citation type="submission" date="2019-02" db="EMBL/GenBank/DDBJ databases">
        <title>Deep-cultivation of Planctomycetes and their phenomic and genomic characterization uncovers novel biology.</title>
        <authorList>
            <person name="Wiegand S."/>
            <person name="Jogler M."/>
            <person name="Boedeker C."/>
            <person name="Pinto D."/>
            <person name="Vollmers J."/>
            <person name="Rivas-Marin E."/>
            <person name="Kohn T."/>
            <person name="Peeters S.H."/>
            <person name="Heuer A."/>
            <person name="Rast P."/>
            <person name="Oberbeckmann S."/>
            <person name="Bunk B."/>
            <person name="Jeske O."/>
            <person name="Meyerdierks A."/>
            <person name="Storesund J.E."/>
            <person name="Kallscheuer N."/>
            <person name="Luecker S."/>
            <person name="Lage O.M."/>
            <person name="Pohl T."/>
            <person name="Merkel B.J."/>
            <person name="Hornburger P."/>
            <person name="Mueller R.-W."/>
            <person name="Bruemmer F."/>
            <person name="Labrenz M."/>
            <person name="Spormann A.M."/>
            <person name="Op den Camp H."/>
            <person name="Overmann J."/>
            <person name="Amann R."/>
            <person name="Jetten M.S.M."/>
            <person name="Mascher T."/>
            <person name="Medema M.H."/>
            <person name="Devos D.P."/>
            <person name="Kaster A.-K."/>
            <person name="Ovreas L."/>
            <person name="Rohde M."/>
            <person name="Galperin M.Y."/>
            <person name="Jogler C."/>
        </authorList>
    </citation>
    <scope>NUCLEOTIDE SEQUENCE [LARGE SCALE GENOMIC DNA]</scope>
    <source>
        <strain evidence="5 6">K23_9</strain>
    </source>
</reference>
<evidence type="ECO:0000256" key="1">
    <source>
        <dbReference type="ARBA" id="ARBA00023015"/>
    </source>
</evidence>
<dbReference type="GO" id="GO:0003677">
    <property type="term" value="F:DNA binding"/>
    <property type="evidence" value="ECO:0007669"/>
    <property type="project" value="UniProtKB-KW"/>
</dbReference>
<organism evidence="5 6">
    <name type="scientific">Stieleria marina</name>
    <dbReference type="NCBI Taxonomy" id="1930275"/>
    <lineage>
        <taxon>Bacteria</taxon>
        <taxon>Pseudomonadati</taxon>
        <taxon>Planctomycetota</taxon>
        <taxon>Planctomycetia</taxon>
        <taxon>Pirellulales</taxon>
        <taxon>Pirellulaceae</taxon>
        <taxon>Stieleria</taxon>
    </lineage>
</organism>
<dbReference type="InterPro" id="IPR036390">
    <property type="entry name" value="WH_DNA-bd_sf"/>
</dbReference>
<dbReference type="GO" id="GO:0003700">
    <property type="term" value="F:DNA-binding transcription factor activity"/>
    <property type="evidence" value="ECO:0007669"/>
    <property type="project" value="InterPro"/>
</dbReference>
<keyword evidence="2" id="KW-0238">DNA-binding</keyword>